<evidence type="ECO:0000313" key="2">
    <source>
        <dbReference type="EMBL" id="CAB0030477.1"/>
    </source>
</evidence>
<dbReference type="Proteomes" id="UP000479190">
    <property type="component" value="Unassembled WGS sequence"/>
</dbReference>
<proteinExistence type="predicted"/>
<dbReference type="AlphaFoldDB" id="A0A6H5HZA2"/>
<keyword evidence="3" id="KW-1185">Reference proteome</keyword>
<dbReference type="EMBL" id="CADCXV010000487">
    <property type="protein sequence ID" value="CAB0030477.1"/>
    <property type="molecule type" value="Genomic_DNA"/>
</dbReference>
<reference evidence="2 3" key="1">
    <citation type="submission" date="2020-02" db="EMBL/GenBank/DDBJ databases">
        <authorList>
            <person name="Ferguson B K."/>
        </authorList>
    </citation>
    <scope>NUCLEOTIDE SEQUENCE [LARGE SCALE GENOMIC DNA]</scope>
</reference>
<feature type="region of interest" description="Disordered" evidence="1">
    <location>
        <begin position="23"/>
        <end position="61"/>
    </location>
</feature>
<name>A0A6H5HZA2_9HYME</name>
<sequence length="61" mass="7258">MISLNYQEHNCMSLPINKKRNETNVLEEEKDHPPVEFLKFGPDEKREKSVNDREAENQETK</sequence>
<protein>
    <submittedName>
        <fullName evidence="2">Uncharacterized protein</fullName>
    </submittedName>
</protein>
<feature type="compositionally biased region" description="Basic and acidic residues" evidence="1">
    <location>
        <begin position="23"/>
        <end position="34"/>
    </location>
</feature>
<evidence type="ECO:0000256" key="1">
    <source>
        <dbReference type="SAM" id="MobiDB-lite"/>
    </source>
</evidence>
<feature type="non-terminal residue" evidence="2">
    <location>
        <position position="61"/>
    </location>
</feature>
<gene>
    <name evidence="2" type="ORF">TBRA_LOCUS2476</name>
</gene>
<evidence type="ECO:0000313" key="3">
    <source>
        <dbReference type="Proteomes" id="UP000479190"/>
    </source>
</evidence>
<accession>A0A6H5HZA2</accession>
<feature type="compositionally biased region" description="Basic and acidic residues" evidence="1">
    <location>
        <begin position="41"/>
        <end position="61"/>
    </location>
</feature>
<organism evidence="2 3">
    <name type="scientific">Trichogramma brassicae</name>
    <dbReference type="NCBI Taxonomy" id="86971"/>
    <lineage>
        <taxon>Eukaryota</taxon>
        <taxon>Metazoa</taxon>
        <taxon>Ecdysozoa</taxon>
        <taxon>Arthropoda</taxon>
        <taxon>Hexapoda</taxon>
        <taxon>Insecta</taxon>
        <taxon>Pterygota</taxon>
        <taxon>Neoptera</taxon>
        <taxon>Endopterygota</taxon>
        <taxon>Hymenoptera</taxon>
        <taxon>Apocrita</taxon>
        <taxon>Proctotrupomorpha</taxon>
        <taxon>Chalcidoidea</taxon>
        <taxon>Trichogrammatidae</taxon>
        <taxon>Trichogramma</taxon>
    </lineage>
</organism>